<dbReference type="Pfam" id="PF02152">
    <property type="entry name" value="FolB"/>
    <property type="match status" value="2"/>
</dbReference>
<evidence type="ECO:0000313" key="10">
    <source>
        <dbReference type="Proteomes" id="UP000054485"/>
    </source>
</evidence>
<dbReference type="EMBL" id="KN835317">
    <property type="protein sequence ID" value="KIK40060.1"/>
    <property type="molecule type" value="Genomic_DNA"/>
</dbReference>
<dbReference type="EC" id="4.1.2.25" evidence="4"/>
<gene>
    <name evidence="9" type="ORF">CY34DRAFT_807599</name>
</gene>
<keyword evidence="10" id="KW-1185">Reference proteome</keyword>
<dbReference type="STRING" id="930992.A0A0C9ZQU0"/>
<dbReference type="InterPro" id="IPR006157">
    <property type="entry name" value="FolB_dom"/>
</dbReference>
<dbReference type="SUPFAM" id="SSF55620">
    <property type="entry name" value="Tetrahydrobiopterin biosynthesis enzymes-like"/>
    <property type="match status" value="2"/>
</dbReference>
<evidence type="ECO:0000256" key="5">
    <source>
        <dbReference type="ARBA" id="ARBA00022909"/>
    </source>
</evidence>
<sequence>MSWQWRNFPSGSFVTIVMSLPTTTDVVLVDTIQLKANIGADCWGRPREQPISITVHLHLKPSFLDISGQSDNVVDSVHYGHLTKAISALSESFADIRVLVHEVTEKAFALAGENVDAVRVVIGLPKQILLANDFEVEVITPRGKDSLQQAAKVSVKDLIMPVLIGVNPPERLAKQKVITNITFYEKSGMYQVDYPVIIKQISEEIEQTAYLTLEKFVLHIVRSSCLASDAIEAVTTRSQKPSALSFAHSSGVEITRYRDAFR</sequence>
<feature type="domain" description="Dihydroneopterin aldolase/epimerase" evidence="8">
    <location>
        <begin position="27"/>
        <end position="140"/>
    </location>
</feature>
<evidence type="ECO:0000256" key="6">
    <source>
        <dbReference type="ARBA" id="ARBA00023239"/>
    </source>
</evidence>
<protein>
    <recommendedName>
        <fullName evidence="4">dihydroneopterin aldolase</fullName>
        <ecNumber evidence="4">4.1.2.25</ecNumber>
    </recommendedName>
    <alternativeName>
        <fullName evidence="7">7,8-dihydroneopterin aldolase</fullName>
    </alternativeName>
</protein>
<evidence type="ECO:0000313" key="9">
    <source>
        <dbReference type="EMBL" id="KIK40060.1"/>
    </source>
</evidence>
<reference evidence="9 10" key="1">
    <citation type="submission" date="2014-04" db="EMBL/GenBank/DDBJ databases">
        <authorList>
            <consortium name="DOE Joint Genome Institute"/>
            <person name="Kuo A."/>
            <person name="Ruytinx J."/>
            <person name="Rineau F."/>
            <person name="Colpaert J."/>
            <person name="Kohler A."/>
            <person name="Nagy L.G."/>
            <person name="Floudas D."/>
            <person name="Copeland A."/>
            <person name="Barry K.W."/>
            <person name="Cichocki N."/>
            <person name="Veneault-Fourrey C."/>
            <person name="LaButti K."/>
            <person name="Lindquist E.A."/>
            <person name="Lipzen A."/>
            <person name="Lundell T."/>
            <person name="Morin E."/>
            <person name="Murat C."/>
            <person name="Sun H."/>
            <person name="Tunlid A."/>
            <person name="Henrissat B."/>
            <person name="Grigoriev I.V."/>
            <person name="Hibbett D.S."/>
            <person name="Martin F."/>
            <person name="Nordberg H.P."/>
            <person name="Cantor M.N."/>
            <person name="Hua S.X."/>
        </authorList>
    </citation>
    <scope>NUCLEOTIDE SEQUENCE [LARGE SCALE GENOMIC DNA]</scope>
    <source>
        <strain evidence="9 10">UH-Slu-Lm8-n1</strain>
    </source>
</reference>
<dbReference type="GO" id="GO:0005737">
    <property type="term" value="C:cytoplasm"/>
    <property type="evidence" value="ECO:0007669"/>
    <property type="project" value="TreeGrafter"/>
</dbReference>
<dbReference type="AlphaFoldDB" id="A0A0C9ZQU0"/>
<keyword evidence="5" id="KW-0289">Folate biosynthesis</keyword>
<name>A0A0C9ZQU0_9AGAM</name>
<dbReference type="HOGENOM" id="CLU_062068_2_0_1"/>
<evidence type="ECO:0000259" key="8">
    <source>
        <dbReference type="SMART" id="SM00905"/>
    </source>
</evidence>
<dbReference type="SMART" id="SM00905">
    <property type="entry name" value="FolB"/>
    <property type="match status" value="2"/>
</dbReference>
<proteinExistence type="inferred from homology"/>
<feature type="domain" description="Dihydroneopterin aldolase/epimerase" evidence="8">
    <location>
        <begin position="153"/>
        <end position="256"/>
    </location>
</feature>
<evidence type="ECO:0000256" key="3">
    <source>
        <dbReference type="ARBA" id="ARBA00005708"/>
    </source>
</evidence>
<accession>A0A0C9ZQU0</accession>
<keyword evidence="6" id="KW-0456">Lyase</keyword>
<dbReference type="InterPro" id="IPR043133">
    <property type="entry name" value="GTP-CH-I_C/QueF"/>
</dbReference>
<dbReference type="InterPro" id="IPR006156">
    <property type="entry name" value="Dihydroneopterin_aldolase"/>
</dbReference>
<reference evidence="10" key="2">
    <citation type="submission" date="2015-01" db="EMBL/GenBank/DDBJ databases">
        <title>Evolutionary Origins and Diversification of the Mycorrhizal Mutualists.</title>
        <authorList>
            <consortium name="DOE Joint Genome Institute"/>
            <consortium name="Mycorrhizal Genomics Consortium"/>
            <person name="Kohler A."/>
            <person name="Kuo A."/>
            <person name="Nagy L.G."/>
            <person name="Floudas D."/>
            <person name="Copeland A."/>
            <person name="Barry K.W."/>
            <person name="Cichocki N."/>
            <person name="Veneault-Fourrey C."/>
            <person name="LaButti K."/>
            <person name="Lindquist E.A."/>
            <person name="Lipzen A."/>
            <person name="Lundell T."/>
            <person name="Morin E."/>
            <person name="Murat C."/>
            <person name="Riley R."/>
            <person name="Ohm R."/>
            <person name="Sun H."/>
            <person name="Tunlid A."/>
            <person name="Henrissat B."/>
            <person name="Grigoriev I.V."/>
            <person name="Hibbett D.S."/>
            <person name="Martin F."/>
        </authorList>
    </citation>
    <scope>NUCLEOTIDE SEQUENCE [LARGE SCALE GENOMIC DNA]</scope>
    <source>
        <strain evidence="10">UH-Slu-Lm8-n1</strain>
    </source>
</reference>
<evidence type="ECO:0000256" key="2">
    <source>
        <dbReference type="ARBA" id="ARBA00005013"/>
    </source>
</evidence>
<comment type="similarity">
    <text evidence="3">Belongs to the DHNA family.</text>
</comment>
<comment type="pathway">
    <text evidence="2">Cofactor biosynthesis; tetrahydrofolate biosynthesis; 2-amino-4-hydroxy-6-hydroxymethyl-7,8-dihydropteridine diphosphate from 7,8-dihydroneopterin triphosphate: step 3/4.</text>
</comment>
<dbReference type="PANTHER" id="PTHR42844:SF1">
    <property type="entry name" value="DIHYDRONEOPTERIN ALDOLASE 1-RELATED"/>
    <property type="match status" value="1"/>
</dbReference>
<dbReference type="Proteomes" id="UP000054485">
    <property type="component" value="Unassembled WGS sequence"/>
</dbReference>
<dbReference type="PANTHER" id="PTHR42844">
    <property type="entry name" value="DIHYDRONEOPTERIN ALDOLASE 1-RELATED"/>
    <property type="match status" value="1"/>
</dbReference>
<dbReference type="Gene3D" id="3.30.1130.10">
    <property type="match status" value="2"/>
</dbReference>
<comment type="catalytic activity">
    <reaction evidence="1">
        <text>7,8-dihydroneopterin = 6-hydroxymethyl-7,8-dihydropterin + glycolaldehyde</text>
        <dbReference type="Rhea" id="RHEA:10540"/>
        <dbReference type="ChEBI" id="CHEBI:17001"/>
        <dbReference type="ChEBI" id="CHEBI:17071"/>
        <dbReference type="ChEBI" id="CHEBI:44841"/>
        <dbReference type="EC" id="4.1.2.25"/>
    </reaction>
</comment>
<evidence type="ECO:0000256" key="7">
    <source>
        <dbReference type="ARBA" id="ARBA00032903"/>
    </source>
</evidence>
<evidence type="ECO:0000256" key="1">
    <source>
        <dbReference type="ARBA" id="ARBA00001353"/>
    </source>
</evidence>
<dbReference type="OrthoDB" id="5425486at2759"/>
<dbReference type="GO" id="GO:0004150">
    <property type="term" value="F:dihydroneopterin aldolase activity"/>
    <property type="evidence" value="ECO:0007669"/>
    <property type="project" value="UniProtKB-EC"/>
</dbReference>
<dbReference type="GO" id="GO:0046656">
    <property type="term" value="P:folic acid biosynthetic process"/>
    <property type="evidence" value="ECO:0007669"/>
    <property type="project" value="UniProtKB-KW"/>
</dbReference>
<organism evidence="9 10">
    <name type="scientific">Suillus luteus UH-Slu-Lm8-n1</name>
    <dbReference type="NCBI Taxonomy" id="930992"/>
    <lineage>
        <taxon>Eukaryota</taxon>
        <taxon>Fungi</taxon>
        <taxon>Dikarya</taxon>
        <taxon>Basidiomycota</taxon>
        <taxon>Agaricomycotina</taxon>
        <taxon>Agaricomycetes</taxon>
        <taxon>Agaricomycetidae</taxon>
        <taxon>Boletales</taxon>
        <taxon>Suillineae</taxon>
        <taxon>Suillaceae</taxon>
        <taxon>Suillus</taxon>
    </lineage>
</organism>
<dbReference type="InParanoid" id="A0A0C9ZQU0"/>
<evidence type="ECO:0000256" key="4">
    <source>
        <dbReference type="ARBA" id="ARBA00013043"/>
    </source>
</evidence>